<protein>
    <submittedName>
        <fullName evidence="2">Uncharacterized protein</fullName>
    </submittedName>
</protein>
<evidence type="ECO:0000256" key="1">
    <source>
        <dbReference type="SAM" id="Coils"/>
    </source>
</evidence>
<gene>
    <name evidence="2" type="ORF">D3874_24445</name>
</gene>
<accession>A0A418WI94</accession>
<feature type="coiled-coil region" evidence="1">
    <location>
        <begin position="13"/>
        <end position="61"/>
    </location>
</feature>
<evidence type="ECO:0000313" key="3">
    <source>
        <dbReference type="Proteomes" id="UP000284605"/>
    </source>
</evidence>
<dbReference type="AlphaFoldDB" id="A0A418WI94"/>
<dbReference type="Gene3D" id="1.20.5.340">
    <property type="match status" value="1"/>
</dbReference>
<name>A0A418WI94_9PROT</name>
<dbReference type="RefSeq" id="WP_119781895.1">
    <property type="nucleotide sequence ID" value="NZ_QYUK01000011.1"/>
</dbReference>
<proteinExistence type="predicted"/>
<reference evidence="2 3" key="1">
    <citation type="submission" date="2018-09" db="EMBL/GenBank/DDBJ databases">
        <authorList>
            <person name="Zhu H."/>
        </authorList>
    </citation>
    <scope>NUCLEOTIDE SEQUENCE [LARGE SCALE GENOMIC DNA]</scope>
    <source>
        <strain evidence="2 3">K1W22B-8</strain>
    </source>
</reference>
<dbReference type="Proteomes" id="UP000284605">
    <property type="component" value="Unassembled WGS sequence"/>
</dbReference>
<sequence length="67" mass="7756">MVESVENRILEHLRAMRTDIAEMKTDIVEVEERLGLLEGQYASLSRRMDRLGGDVEQIKKRLDLVEA</sequence>
<keyword evidence="1" id="KW-0175">Coiled coil</keyword>
<keyword evidence="3" id="KW-1185">Reference proteome</keyword>
<comment type="caution">
    <text evidence="2">The sequence shown here is derived from an EMBL/GenBank/DDBJ whole genome shotgun (WGS) entry which is preliminary data.</text>
</comment>
<organism evidence="2 3">
    <name type="scientific">Oleomonas cavernae</name>
    <dbReference type="NCBI Taxonomy" id="2320859"/>
    <lineage>
        <taxon>Bacteria</taxon>
        <taxon>Pseudomonadati</taxon>
        <taxon>Pseudomonadota</taxon>
        <taxon>Alphaproteobacteria</taxon>
        <taxon>Acetobacterales</taxon>
        <taxon>Acetobacteraceae</taxon>
        <taxon>Oleomonas</taxon>
    </lineage>
</organism>
<evidence type="ECO:0000313" key="2">
    <source>
        <dbReference type="EMBL" id="RJF89728.1"/>
    </source>
</evidence>
<dbReference type="EMBL" id="QYUK01000011">
    <property type="protein sequence ID" value="RJF89728.1"/>
    <property type="molecule type" value="Genomic_DNA"/>
</dbReference>